<organism evidence="1 2">
    <name type="scientific">Vibrio campbellii (strain ATCC BAA-1116)</name>
    <dbReference type="NCBI Taxonomy" id="2902295"/>
    <lineage>
        <taxon>Bacteria</taxon>
        <taxon>Pseudomonadati</taxon>
        <taxon>Pseudomonadota</taxon>
        <taxon>Gammaproteobacteria</taxon>
        <taxon>Vibrionales</taxon>
        <taxon>Vibrionaceae</taxon>
        <taxon>Vibrio</taxon>
    </lineage>
</organism>
<evidence type="ECO:0000313" key="1">
    <source>
        <dbReference type="EMBL" id="ABU72777.1"/>
    </source>
</evidence>
<gene>
    <name evidence="1" type="ordered locus">VIBHAR_04869</name>
</gene>
<proteinExistence type="predicted"/>
<dbReference type="EMBL" id="CP000790">
    <property type="protein sequence ID" value="ABU72777.1"/>
    <property type="molecule type" value="Genomic_DNA"/>
</dbReference>
<dbReference type="PATRIC" id="fig|338187.36.peg.3754"/>
<evidence type="ECO:0000313" key="2">
    <source>
        <dbReference type="Proteomes" id="UP000008152"/>
    </source>
</evidence>
<dbReference type="Proteomes" id="UP000008152">
    <property type="component" value="Chromosome II"/>
</dbReference>
<sequence length="52" mass="5891">MITGITVDTHEVISSEICLVNVCHLRYSIHYAVSSLPYLPMEPMTPEITTRQ</sequence>
<protein>
    <submittedName>
        <fullName evidence="1">Uncharacterized protein</fullName>
    </submittedName>
</protein>
<dbReference type="AlphaFoldDB" id="A7N335"/>
<name>A7N335_VIBC1</name>
<dbReference type="KEGG" id="vha:VIBHAR_04869"/>
<accession>A7N335</accession>
<reference evidence="1 2" key="1">
    <citation type="submission" date="2007-08" db="EMBL/GenBank/DDBJ databases">
        <authorList>
            <consortium name="The Vibrio harveyi Genome Sequencing Project"/>
            <person name="Bassler B."/>
            <person name="Clifton S.W."/>
            <person name="Fulton L."/>
            <person name="Delehaunty K."/>
            <person name="Fronick C."/>
            <person name="Harrison M."/>
            <person name="Markivic C."/>
            <person name="Fulton R."/>
            <person name="Tin-Wollam A.-M."/>
            <person name="Shah N."/>
            <person name="Pepin K."/>
            <person name="Nash W."/>
            <person name="Thiruvilangam P."/>
            <person name="Bhonagiri V."/>
            <person name="Waters C."/>
            <person name="Tu K.C."/>
            <person name="Irgon J."/>
            <person name="Wilson R.K."/>
        </authorList>
    </citation>
    <scope>NUCLEOTIDE SEQUENCE [LARGE SCALE GENOMIC DNA]</scope>
    <source>
        <strain evidence="2">ATCC BAA-1116 / BB120</strain>
    </source>
</reference>